<evidence type="ECO:0000313" key="1">
    <source>
        <dbReference type="EMBL" id="CAG8640593.1"/>
    </source>
</evidence>
<dbReference type="Proteomes" id="UP000789860">
    <property type="component" value="Unassembled WGS sequence"/>
</dbReference>
<feature type="non-terminal residue" evidence="1">
    <location>
        <position position="1"/>
    </location>
</feature>
<accession>A0ACA9NBT3</accession>
<evidence type="ECO:0000313" key="2">
    <source>
        <dbReference type="Proteomes" id="UP000789860"/>
    </source>
</evidence>
<sequence length="52" mass="5849">LKERRQDPGPPPKSNPILVALGNLTGDQYVIRTIEKIRSSELERSIIDFAIC</sequence>
<keyword evidence="2" id="KW-1185">Reference proteome</keyword>
<protein>
    <submittedName>
        <fullName evidence="1">685_t:CDS:1</fullName>
    </submittedName>
</protein>
<dbReference type="EMBL" id="CAJVPM010021533">
    <property type="protein sequence ID" value="CAG8640593.1"/>
    <property type="molecule type" value="Genomic_DNA"/>
</dbReference>
<proteinExistence type="predicted"/>
<comment type="caution">
    <text evidence="1">The sequence shown here is derived from an EMBL/GenBank/DDBJ whole genome shotgun (WGS) entry which is preliminary data.</text>
</comment>
<organism evidence="1 2">
    <name type="scientific">Scutellospora calospora</name>
    <dbReference type="NCBI Taxonomy" id="85575"/>
    <lineage>
        <taxon>Eukaryota</taxon>
        <taxon>Fungi</taxon>
        <taxon>Fungi incertae sedis</taxon>
        <taxon>Mucoromycota</taxon>
        <taxon>Glomeromycotina</taxon>
        <taxon>Glomeromycetes</taxon>
        <taxon>Diversisporales</taxon>
        <taxon>Gigasporaceae</taxon>
        <taxon>Scutellospora</taxon>
    </lineage>
</organism>
<gene>
    <name evidence="1" type="ORF">SCALOS_LOCUS8313</name>
</gene>
<name>A0ACA9NBT3_9GLOM</name>
<reference evidence="1" key="1">
    <citation type="submission" date="2021-06" db="EMBL/GenBank/DDBJ databases">
        <authorList>
            <person name="Kallberg Y."/>
            <person name="Tangrot J."/>
            <person name="Rosling A."/>
        </authorList>
    </citation>
    <scope>NUCLEOTIDE SEQUENCE</scope>
    <source>
        <strain evidence="1">AU212A</strain>
    </source>
</reference>